<evidence type="ECO:0000256" key="5">
    <source>
        <dbReference type="ARBA" id="ARBA00023002"/>
    </source>
</evidence>
<dbReference type="Proteomes" id="UP000566819">
    <property type="component" value="Unassembled WGS sequence"/>
</dbReference>
<accession>A0A8H4RGE8</accession>
<dbReference type="CDD" id="cd11065">
    <property type="entry name" value="CYP64-like"/>
    <property type="match status" value="1"/>
</dbReference>
<evidence type="ECO:0000256" key="2">
    <source>
        <dbReference type="ARBA" id="ARBA00010617"/>
    </source>
</evidence>
<dbReference type="PROSITE" id="PS00086">
    <property type="entry name" value="CYTOCHROME_P450"/>
    <property type="match status" value="1"/>
</dbReference>
<evidence type="ECO:0000256" key="3">
    <source>
        <dbReference type="ARBA" id="ARBA00022617"/>
    </source>
</evidence>
<dbReference type="InterPro" id="IPR001128">
    <property type="entry name" value="Cyt_P450"/>
</dbReference>
<dbReference type="InterPro" id="IPR017972">
    <property type="entry name" value="Cyt_P450_CS"/>
</dbReference>
<keyword evidence="5" id="KW-0560">Oxidoreductase</keyword>
<keyword evidence="3 8" id="KW-0349">Heme</keyword>
<dbReference type="PANTHER" id="PTHR46300">
    <property type="entry name" value="P450, PUTATIVE (EUROFUNG)-RELATED-RELATED"/>
    <property type="match status" value="1"/>
</dbReference>
<dbReference type="InterPro" id="IPR002401">
    <property type="entry name" value="Cyt_P450_E_grp-I"/>
</dbReference>
<evidence type="ECO:0000256" key="4">
    <source>
        <dbReference type="ARBA" id="ARBA00022723"/>
    </source>
</evidence>
<feature type="binding site" description="axial binding residue" evidence="8">
    <location>
        <position position="436"/>
    </location>
    <ligand>
        <name>heme</name>
        <dbReference type="ChEBI" id="CHEBI:30413"/>
    </ligand>
    <ligandPart>
        <name>Fe</name>
        <dbReference type="ChEBI" id="CHEBI:18248"/>
    </ligandPart>
</feature>
<gene>
    <name evidence="9" type="ORF">G7Y89_g8545</name>
</gene>
<dbReference type="SUPFAM" id="SSF48264">
    <property type="entry name" value="Cytochrome P450"/>
    <property type="match status" value="1"/>
</dbReference>
<comment type="cofactor">
    <cofactor evidence="1 8">
        <name>heme</name>
        <dbReference type="ChEBI" id="CHEBI:30413"/>
    </cofactor>
</comment>
<comment type="similarity">
    <text evidence="2">Belongs to the cytochrome P450 family.</text>
</comment>
<dbReference type="InterPro" id="IPR050364">
    <property type="entry name" value="Cytochrome_P450_fung"/>
</dbReference>
<evidence type="ECO:0000313" key="10">
    <source>
        <dbReference type="Proteomes" id="UP000566819"/>
    </source>
</evidence>
<proteinExistence type="inferred from homology"/>
<dbReference type="PANTHER" id="PTHR46300:SF1">
    <property type="entry name" value="P450, PUTATIVE (EUROFUNG)-RELATED"/>
    <property type="match status" value="1"/>
</dbReference>
<comment type="caution">
    <text evidence="9">The sequence shown here is derived from an EMBL/GenBank/DDBJ whole genome shotgun (WGS) entry which is preliminary data.</text>
</comment>
<name>A0A8H4RGE8_9HELO</name>
<dbReference type="GO" id="GO:0005506">
    <property type="term" value="F:iron ion binding"/>
    <property type="evidence" value="ECO:0007669"/>
    <property type="project" value="InterPro"/>
</dbReference>
<keyword evidence="6 8" id="KW-0408">Iron</keyword>
<evidence type="ECO:0000256" key="1">
    <source>
        <dbReference type="ARBA" id="ARBA00001971"/>
    </source>
</evidence>
<dbReference type="GO" id="GO:0019441">
    <property type="term" value="P:L-tryptophan catabolic process to kynurenine"/>
    <property type="evidence" value="ECO:0007669"/>
    <property type="project" value="InterPro"/>
</dbReference>
<dbReference type="GO" id="GO:0016705">
    <property type="term" value="F:oxidoreductase activity, acting on paired donors, with incorporation or reduction of molecular oxygen"/>
    <property type="evidence" value="ECO:0007669"/>
    <property type="project" value="InterPro"/>
</dbReference>
<dbReference type="OrthoDB" id="1470350at2759"/>
<dbReference type="EMBL" id="JAAMPI010000654">
    <property type="protein sequence ID" value="KAF4629600.1"/>
    <property type="molecule type" value="Genomic_DNA"/>
</dbReference>
<evidence type="ECO:0000256" key="6">
    <source>
        <dbReference type="ARBA" id="ARBA00023004"/>
    </source>
</evidence>
<sequence>MYSATYAAIAGLLIGVYIVTRRKSTSSLPLPPGPKPLPIIGNVHQAPKSYGWRTYREWSKQYGPIVHVNMLGQPVIILSTSEVAHDLLAKRGAIFSDRPRLFLATELALKGLNILMMNYTEQFRQHQRLQVSVLNATPAAAYLPFQTLESQQLMHDLLENAGGAGADADVQGPFQRAVASIIHTLLYGFRVKDYNDPVLRAVVKLNDEFSEFIQVGAHIVDQFPMLNNLPGFLAPWQAKAENHYTTKYDLRDENFRRGLESDAWNISKHLKKTVEKDGLDMPLDELAFELGTMIDAALDGTTDSLIWFVVACITQDQGFVAKAREELDAVVGHDRLPVPDDKLNLPYVTAIVEEIFRWRPAGPEGVPHLNKEETTYNGYTIPKGSVIVPNVWTISREEALFGPDPEDFLPDRWLGEDGKTLKALPPAVFGYGRRTCPGRYFARNIIWIVVAQLLWSFDIKAGLSEETGEPIPVDPIACTYGLVMRALPFKASFNPRGPWVREVIARDGDTYSKDHAAMLNQIGADYYRGIRPMFVTLVLALVTKILNKLHANRVHKAHIDPLLWTLTMANLGIPWVKGAVGAAGTAHPFFHMIDEFTGRSEYNTGIGKEAQIVRATYPIHWRQFVEAITEVLVTEYVAASKDRELIDLWKTFTSSYHGNDGLLGFHRRKVFGFLAFSFRIGRSTTINGLGRKRRTEPWQEADQELEKARLERRCLDPDEHIPGGDTVNALCSGQDITDSLKAVGHLTNPSTRNKLETYRIGTLEKPKFASSQAEELYMAAVDLGQKAAEMENVHRRNFQLLNRKLTMLDEPEVLTPKKARHLLDAKNRFQDEHVPALAMLLDALLDIIAKLDMKLDLSIIRAQIVGLVAPETKLGTATRFSNYEMAVDTL</sequence>
<dbReference type="InterPro" id="IPR037217">
    <property type="entry name" value="Trp/Indoleamine_2_3_dOase-like"/>
</dbReference>
<dbReference type="GO" id="GO:0004497">
    <property type="term" value="F:monooxygenase activity"/>
    <property type="evidence" value="ECO:0007669"/>
    <property type="project" value="UniProtKB-KW"/>
</dbReference>
<reference evidence="9 10" key="1">
    <citation type="submission" date="2020-03" db="EMBL/GenBank/DDBJ databases">
        <title>Draft Genome Sequence of Cudoniella acicularis.</title>
        <authorList>
            <person name="Buettner E."/>
            <person name="Kellner H."/>
        </authorList>
    </citation>
    <scope>NUCLEOTIDE SEQUENCE [LARGE SCALE GENOMIC DNA]</scope>
    <source>
        <strain evidence="9 10">DSM 108380</strain>
    </source>
</reference>
<dbReference type="PRINTS" id="PR00463">
    <property type="entry name" value="EP450I"/>
</dbReference>
<organism evidence="9 10">
    <name type="scientific">Cudoniella acicularis</name>
    <dbReference type="NCBI Taxonomy" id="354080"/>
    <lineage>
        <taxon>Eukaryota</taxon>
        <taxon>Fungi</taxon>
        <taxon>Dikarya</taxon>
        <taxon>Ascomycota</taxon>
        <taxon>Pezizomycotina</taxon>
        <taxon>Leotiomycetes</taxon>
        <taxon>Helotiales</taxon>
        <taxon>Tricladiaceae</taxon>
        <taxon>Cudoniella</taxon>
    </lineage>
</organism>
<dbReference type="GO" id="GO:0020037">
    <property type="term" value="F:heme binding"/>
    <property type="evidence" value="ECO:0007669"/>
    <property type="project" value="InterPro"/>
</dbReference>
<evidence type="ECO:0008006" key="11">
    <source>
        <dbReference type="Google" id="ProtNLM"/>
    </source>
</evidence>
<dbReference type="AlphaFoldDB" id="A0A8H4RGE8"/>
<dbReference type="InterPro" id="IPR036396">
    <property type="entry name" value="Cyt_P450_sf"/>
</dbReference>
<keyword evidence="4 8" id="KW-0479">Metal-binding</keyword>
<protein>
    <recommendedName>
        <fullName evidence="11">Cytochrome P450</fullName>
    </recommendedName>
</protein>
<dbReference type="Gene3D" id="1.10.630.10">
    <property type="entry name" value="Cytochrome P450"/>
    <property type="match status" value="1"/>
</dbReference>
<evidence type="ECO:0000256" key="8">
    <source>
        <dbReference type="PIRSR" id="PIRSR602401-1"/>
    </source>
</evidence>
<evidence type="ECO:0000313" key="9">
    <source>
        <dbReference type="EMBL" id="KAF4629600.1"/>
    </source>
</evidence>
<dbReference type="Pfam" id="PF00067">
    <property type="entry name" value="p450"/>
    <property type="match status" value="1"/>
</dbReference>
<keyword evidence="10" id="KW-1185">Reference proteome</keyword>
<keyword evidence="7" id="KW-0503">Monooxygenase</keyword>
<evidence type="ECO:0000256" key="7">
    <source>
        <dbReference type="ARBA" id="ARBA00023033"/>
    </source>
</evidence>
<dbReference type="SUPFAM" id="SSF140959">
    <property type="entry name" value="Indolic compounds 2,3-dioxygenase-like"/>
    <property type="match status" value="1"/>
</dbReference>